<dbReference type="RefSeq" id="WP_148556497.1">
    <property type="nucleotide sequence ID" value="NZ_CP081135.1"/>
</dbReference>
<evidence type="ECO:0000313" key="2">
    <source>
        <dbReference type="Proteomes" id="UP001198983"/>
    </source>
</evidence>
<name>A0AAX2ZCX6_9FIRM</name>
<organism evidence="1 2">
    <name type="scientific">Terrisporobacter hibernicus</name>
    <dbReference type="NCBI Taxonomy" id="2813371"/>
    <lineage>
        <taxon>Bacteria</taxon>
        <taxon>Bacillati</taxon>
        <taxon>Bacillota</taxon>
        <taxon>Clostridia</taxon>
        <taxon>Peptostreptococcales</taxon>
        <taxon>Peptostreptococcaceae</taxon>
        <taxon>Terrisporobacter</taxon>
    </lineage>
</organism>
<gene>
    <name evidence="1" type="ORF">JW646_16210</name>
</gene>
<dbReference type="EMBL" id="CP081135">
    <property type="protein sequence ID" value="UEL47159.1"/>
    <property type="molecule type" value="Genomic_DNA"/>
</dbReference>
<sequence>MNKELFNRLCEAKKYQSMAIKSLFSENMANHIDIIDKEIKVMIVECISDLISPNIFESKDKKVENKSVKKVNID</sequence>
<evidence type="ECO:0000313" key="1">
    <source>
        <dbReference type="EMBL" id="UEL47159.1"/>
    </source>
</evidence>
<dbReference type="KEGG" id="tem:JW646_16210"/>
<keyword evidence="2" id="KW-1185">Reference proteome</keyword>
<accession>A0AAX2ZCX6</accession>
<dbReference type="Proteomes" id="UP001198983">
    <property type="component" value="Chromosome"/>
</dbReference>
<protein>
    <submittedName>
        <fullName evidence="1">Uncharacterized protein</fullName>
    </submittedName>
</protein>
<proteinExistence type="predicted"/>
<dbReference type="AlphaFoldDB" id="A0AAX2ZCX6"/>
<reference evidence="1 2" key="1">
    <citation type="journal article" date="2023" name="Int. J. Syst. Evol. Microbiol.">
        <title>Terrisporobacter hibernicus sp. nov., isolated from bovine faeces in Northern Ireland.</title>
        <authorList>
            <person name="Mitchell M."/>
            <person name="Nguyen S.V."/>
            <person name="Connor M."/>
            <person name="Fairley D.J."/>
            <person name="Donoghue O."/>
            <person name="Marshall H."/>
            <person name="Koolman L."/>
            <person name="McMullan G."/>
            <person name="Schaffer K.E."/>
            <person name="McGrath J.W."/>
            <person name="Fanning S."/>
        </authorList>
    </citation>
    <scope>NUCLEOTIDE SEQUENCE [LARGE SCALE GENOMIC DNA]</scope>
    <source>
        <strain evidence="1 2">MCA3</strain>
    </source>
</reference>